<dbReference type="InterPro" id="IPR049288">
    <property type="entry name" value="DUF447_C"/>
</dbReference>
<dbReference type="AlphaFoldDB" id="A0A0W8FER6"/>
<feature type="region of interest" description="Disordered" evidence="1">
    <location>
        <begin position="190"/>
        <end position="221"/>
    </location>
</feature>
<protein>
    <recommendedName>
        <fullName evidence="5">DUF447 family protein</fullName>
    </recommendedName>
</protein>
<organism evidence="4">
    <name type="scientific">hydrocarbon metagenome</name>
    <dbReference type="NCBI Taxonomy" id="938273"/>
    <lineage>
        <taxon>unclassified sequences</taxon>
        <taxon>metagenomes</taxon>
        <taxon>ecological metagenomes</taxon>
    </lineage>
</organism>
<dbReference type="Gene3D" id="1.20.58.290">
    <property type="entry name" value="Hypothetical membrane protein ta0354_69_121"/>
    <property type="match status" value="1"/>
</dbReference>
<sequence>MGLLKEGINEVIATTHCNAAPIGIINRNRIARMVLFHHSHTATNVERYGWIVANFIFDPVLYVRTAFEDLPESDLVPEMVEGRRMYRLPDAEAWIAYNAAVERKTDEALIVRLRPLKEMVADLRLHPVNRGFNSIIDATVHATRYVMTGDPWLRKLIDHHASLVRKCGGTREWEALDLLLGYLDRAETGDCGDTPDTPAAPDKQGRSRTSERFRMGELNFR</sequence>
<gene>
    <name evidence="4" type="ORF">ASZ90_010912</name>
</gene>
<comment type="caution">
    <text evidence="4">The sequence shown here is derived from an EMBL/GenBank/DDBJ whole genome shotgun (WGS) entry which is preliminary data.</text>
</comment>
<name>A0A0W8FER6_9ZZZZ</name>
<feature type="domain" description="DUF447" evidence="2">
    <location>
        <begin position="9"/>
        <end position="120"/>
    </location>
</feature>
<evidence type="ECO:0000259" key="2">
    <source>
        <dbReference type="Pfam" id="PF04289"/>
    </source>
</evidence>
<evidence type="ECO:0000256" key="1">
    <source>
        <dbReference type="SAM" id="MobiDB-lite"/>
    </source>
</evidence>
<accession>A0A0W8FER6</accession>
<evidence type="ECO:0000259" key="3">
    <source>
        <dbReference type="Pfam" id="PF20766"/>
    </source>
</evidence>
<dbReference type="Pfam" id="PF20766">
    <property type="entry name" value="DUF447_C"/>
    <property type="match status" value="1"/>
</dbReference>
<dbReference type="Gene3D" id="2.30.110.10">
    <property type="entry name" value="Electron Transport, Fmn-binding Protein, Chain A"/>
    <property type="match status" value="1"/>
</dbReference>
<dbReference type="InterPro" id="IPR012349">
    <property type="entry name" value="Split_barrel_FMN-bd"/>
</dbReference>
<dbReference type="Pfam" id="PF04289">
    <property type="entry name" value="DUF447_N"/>
    <property type="match status" value="1"/>
</dbReference>
<feature type="compositionally biased region" description="Basic and acidic residues" evidence="1">
    <location>
        <begin position="203"/>
        <end position="221"/>
    </location>
</feature>
<reference evidence="4" key="1">
    <citation type="journal article" date="2015" name="Proc. Natl. Acad. Sci. U.S.A.">
        <title>Networks of energetic and metabolic interactions define dynamics in microbial communities.</title>
        <authorList>
            <person name="Embree M."/>
            <person name="Liu J.K."/>
            <person name="Al-Bassam M.M."/>
            <person name="Zengler K."/>
        </authorList>
    </citation>
    <scope>NUCLEOTIDE SEQUENCE</scope>
</reference>
<feature type="domain" description="DUF447" evidence="3">
    <location>
        <begin position="129"/>
        <end position="180"/>
    </location>
</feature>
<dbReference type="InterPro" id="IPR007386">
    <property type="entry name" value="DUF447_N"/>
</dbReference>
<evidence type="ECO:0000313" key="4">
    <source>
        <dbReference type="EMBL" id="KUG19375.1"/>
    </source>
</evidence>
<evidence type="ECO:0008006" key="5">
    <source>
        <dbReference type="Google" id="ProtNLM"/>
    </source>
</evidence>
<dbReference type="SUPFAM" id="SSF50475">
    <property type="entry name" value="FMN-binding split barrel"/>
    <property type="match status" value="1"/>
</dbReference>
<proteinExistence type="predicted"/>
<dbReference type="EMBL" id="LNQE01001297">
    <property type="protein sequence ID" value="KUG19375.1"/>
    <property type="molecule type" value="Genomic_DNA"/>
</dbReference>